<name>A0A1I7G263_9FIRM</name>
<evidence type="ECO:0000313" key="1">
    <source>
        <dbReference type="EMBL" id="SFU42554.1"/>
    </source>
</evidence>
<reference evidence="1 2" key="1">
    <citation type="submission" date="2016-10" db="EMBL/GenBank/DDBJ databases">
        <authorList>
            <person name="de Groot N.N."/>
        </authorList>
    </citation>
    <scope>NUCLEOTIDE SEQUENCE [LARGE SCALE GENOMIC DNA]</scope>
    <source>
        <strain evidence="1 2">KHGC13</strain>
    </source>
</reference>
<gene>
    <name evidence="1" type="ORF">SAMN05216508_104109</name>
</gene>
<dbReference type="STRING" id="155865.SAMN05216515_10422"/>
<keyword evidence="2" id="KW-1185">Reference proteome</keyword>
<dbReference type="RefSeq" id="WP_177207367.1">
    <property type="nucleotide sequence ID" value="NZ_FOWF01000004.1"/>
</dbReference>
<dbReference type="Proteomes" id="UP000198817">
    <property type="component" value="Unassembled WGS sequence"/>
</dbReference>
<evidence type="ECO:0000313" key="2">
    <source>
        <dbReference type="Proteomes" id="UP000198817"/>
    </source>
</evidence>
<sequence length="55" mass="6295">MEEYGTERLSREETAAVVMAAIAAYISDMSEETVDVDLLQNGLVVRSIRRHRKQR</sequence>
<protein>
    <submittedName>
        <fullName evidence="1">Uncharacterized protein</fullName>
    </submittedName>
</protein>
<dbReference type="AlphaFoldDB" id="A0A1I7G263"/>
<proteinExistence type="predicted"/>
<accession>A0A1I7G263</accession>
<organism evidence="1 2">
    <name type="scientific">Eubacterium pyruvativorans</name>
    <dbReference type="NCBI Taxonomy" id="155865"/>
    <lineage>
        <taxon>Bacteria</taxon>
        <taxon>Bacillati</taxon>
        <taxon>Bacillota</taxon>
        <taxon>Clostridia</taxon>
        <taxon>Eubacteriales</taxon>
        <taxon>Eubacteriaceae</taxon>
        <taxon>Eubacterium</taxon>
    </lineage>
</organism>
<dbReference type="EMBL" id="FPBT01000004">
    <property type="protein sequence ID" value="SFU42554.1"/>
    <property type="molecule type" value="Genomic_DNA"/>
</dbReference>